<dbReference type="InterPro" id="IPR002068">
    <property type="entry name" value="A-crystallin/Hsp20_dom"/>
</dbReference>
<dbReference type="Gramene" id="KCW54321">
    <property type="protein sequence ID" value="KCW54321"/>
    <property type="gene ID" value="EUGRSUZ_I00285"/>
</dbReference>
<dbReference type="PANTHER" id="PTHR34661">
    <property type="entry name" value="INCREASED DNA METHYLATION 3"/>
    <property type="match status" value="1"/>
</dbReference>
<dbReference type="Gene3D" id="2.60.40.790">
    <property type="match status" value="1"/>
</dbReference>
<dbReference type="OrthoDB" id="1211981at2759"/>
<dbReference type="GO" id="GO:0005634">
    <property type="term" value="C:nucleus"/>
    <property type="evidence" value="ECO:0000318"/>
    <property type="project" value="GO_Central"/>
</dbReference>
<dbReference type="AlphaFoldDB" id="A0A059AKU9"/>
<name>A0A059AKU9_EUCGR</name>
<dbReference type="OMA" id="PGIEKNQ"/>
<gene>
    <name evidence="4" type="ORF">EUGRSUZ_I00285</name>
</gene>
<dbReference type="InParanoid" id="A0A059AKU9"/>
<dbReference type="EMBL" id="KK198761">
    <property type="protein sequence ID" value="KCW54321.1"/>
    <property type="molecule type" value="Genomic_DNA"/>
</dbReference>
<dbReference type="Pfam" id="PF00011">
    <property type="entry name" value="HSP20"/>
    <property type="match status" value="1"/>
</dbReference>
<evidence type="ECO:0000313" key="4">
    <source>
        <dbReference type="EMBL" id="KCW54321.1"/>
    </source>
</evidence>
<reference evidence="4" key="1">
    <citation type="submission" date="2013-07" db="EMBL/GenBank/DDBJ databases">
        <title>The genome of Eucalyptus grandis.</title>
        <authorList>
            <person name="Schmutz J."/>
            <person name="Hayes R."/>
            <person name="Myburg A."/>
            <person name="Tuskan G."/>
            <person name="Grattapaglia D."/>
            <person name="Rokhsar D.S."/>
        </authorList>
    </citation>
    <scope>NUCLEOTIDE SEQUENCE</scope>
    <source>
        <tissue evidence="4">Leaf extractions</tissue>
    </source>
</reference>
<sequence>MDAQASSDHPQMKSAVVLRGTAKDGKPGPPIGVVDIGVAEKAYLFRVAVPGVDKESAKLKCSIGVHGRVEIQGEITDRGVLSSSSNVYRMITQQLSPTGPFSVHFNLPGPVDTRFTLANFRQDGILEVMAFKK</sequence>
<dbReference type="PANTHER" id="PTHR34661:SF2">
    <property type="entry name" value="SHSP DOMAIN-CONTAINING PROTEIN"/>
    <property type="match status" value="1"/>
</dbReference>
<evidence type="ECO:0000256" key="1">
    <source>
        <dbReference type="PROSITE-ProRule" id="PRU00285"/>
    </source>
</evidence>
<organism evidence="4">
    <name type="scientific">Eucalyptus grandis</name>
    <name type="common">Flooded gum</name>
    <dbReference type="NCBI Taxonomy" id="71139"/>
    <lineage>
        <taxon>Eukaryota</taxon>
        <taxon>Viridiplantae</taxon>
        <taxon>Streptophyta</taxon>
        <taxon>Embryophyta</taxon>
        <taxon>Tracheophyta</taxon>
        <taxon>Spermatophyta</taxon>
        <taxon>Magnoliopsida</taxon>
        <taxon>eudicotyledons</taxon>
        <taxon>Gunneridae</taxon>
        <taxon>Pentapetalae</taxon>
        <taxon>rosids</taxon>
        <taxon>malvids</taxon>
        <taxon>Myrtales</taxon>
        <taxon>Myrtaceae</taxon>
        <taxon>Myrtoideae</taxon>
        <taxon>Eucalypteae</taxon>
        <taxon>Eucalyptus</taxon>
    </lineage>
</organism>
<feature type="domain" description="SHSP" evidence="3">
    <location>
        <begin position="22"/>
        <end position="133"/>
    </location>
</feature>
<dbReference type="CDD" id="cd06464">
    <property type="entry name" value="ACD_sHsps-like"/>
    <property type="match status" value="1"/>
</dbReference>
<accession>A0A059AKU9</accession>
<dbReference type="InterPro" id="IPR039321">
    <property type="entry name" value="IDM2/3-like"/>
</dbReference>
<dbReference type="SUPFAM" id="SSF49764">
    <property type="entry name" value="HSP20-like chaperones"/>
    <property type="match status" value="1"/>
</dbReference>
<dbReference type="InterPro" id="IPR008978">
    <property type="entry name" value="HSP20-like_chaperone"/>
</dbReference>
<dbReference type="PROSITE" id="PS01031">
    <property type="entry name" value="SHSP"/>
    <property type="match status" value="1"/>
</dbReference>
<protein>
    <recommendedName>
        <fullName evidence="3">SHSP domain-containing protein</fullName>
    </recommendedName>
</protein>
<evidence type="ECO:0000259" key="3">
    <source>
        <dbReference type="PROSITE" id="PS01031"/>
    </source>
</evidence>
<dbReference type="FunCoup" id="A0A059AKU9">
    <property type="interactions" value="81"/>
</dbReference>
<evidence type="ECO:0000256" key="2">
    <source>
        <dbReference type="RuleBase" id="RU003616"/>
    </source>
</evidence>
<dbReference type="eggNOG" id="ENOG502S2TI">
    <property type="taxonomic scope" value="Eukaryota"/>
</dbReference>
<dbReference type="KEGG" id="egr:104418173"/>
<proteinExistence type="inferred from homology"/>
<comment type="similarity">
    <text evidence="1 2">Belongs to the small heat shock protein (HSP20) family.</text>
</comment>